<evidence type="ECO:0000256" key="1">
    <source>
        <dbReference type="ARBA" id="ARBA00010875"/>
    </source>
</evidence>
<dbReference type="PROSITE" id="PS01306">
    <property type="entry name" value="UPF0054"/>
    <property type="match status" value="1"/>
</dbReference>
<evidence type="ECO:0000313" key="8">
    <source>
        <dbReference type="EMBL" id="RKS55396.1"/>
    </source>
</evidence>
<gene>
    <name evidence="7" type="primary">ybeY</name>
    <name evidence="8" type="ORF">BC962_0358</name>
</gene>
<dbReference type="InterPro" id="IPR020549">
    <property type="entry name" value="YbeY_CS"/>
</dbReference>
<keyword evidence="3 7" id="KW-0479">Metal-binding</keyword>
<sequence>MNLSKINFYSENDFILEDEVRYASWIENVIASEGKSLEEISYIFCDDEYLLKINMEYLDHDTYTDIITFDYSVGKILQGEIYISTERVRENAETFNVKFEDELRRVLSHGVLHLSGYKDKTEEEAALMRSKEEEKMKLFHVEQS</sequence>
<evidence type="ECO:0000256" key="4">
    <source>
        <dbReference type="ARBA" id="ARBA00022759"/>
    </source>
</evidence>
<protein>
    <recommendedName>
        <fullName evidence="7">Endoribonuclease YbeY</fullName>
        <ecNumber evidence="7">3.1.-.-</ecNumber>
    </recommendedName>
</protein>
<evidence type="ECO:0000256" key="6">
    <source>
        <dbReference type="ARBA" id="ARBA00022833"/>
    </source>
</evidence>
<feature type="binding site" evidence="7">
    <location>
        <position position="113"/>
    </location>
    <ligand>
        <name>Zn(2+)</name>
        <dbReference type="ChEBI" id="CHEBI:29105"/>
        <note>catalytic</note>
    </ligand>
</feature>
<evidence type="ECO:0000256" key="5">
    <source>
        <dbReference type="ARBA" id="ARBA00022801"/>
    </source>
</evidence>
<keyword evidence="4 7" id="KW-0255">Endonuclease</keyword>
<evidence type="ECO:0000256" key="3">
    <source>
        <dbReference type="ARBA" id="ARBA00022723"/>
    </source>
</evidence>
<dbReference type="InterPro" id="IPR002036">
    <property type="entry name" value="YbeY"/>
</dbReference>
<evidence type="ECO:0000313" key="9">
    <source>
        <dbReference type="Proteomes" id="UP000276282"/>
    </source>
</evidence>
<reference evidence="8 9" key="1">
    <citation type="submission" date="2018-10" db="EMBL/GenBank/DDBJ databases">
        <title>Genomic Encyclopedia of Archaeal and Bacterial Type Strains, Phase II (KMG-II): from individual species to whole genera.</title>
        <authorList>
            <person name="Goeker M."/>
        </authorList>
    </citation>
    <scope>NUCLEOTIDE SEQUENCE [LARGE SCALE GENOMIC DNA]</scope>
    <source>
        <strain evidence="8 9">DSM 19839</strain>
    </source>
</reference>
<feature type="binding site" evidence="7">
    <location>
        <position position="119"/>
    </location>
    <ligand>
        <name>Zn(2+)</name>
        <dbReference type="ChEBI" id="CHEBI:29105"/>
        <note>catalytic</note>
    </ligand>
</feature>
<accession>A0A495PY73</accession>
<keyword evidence="6 7" id="KW-0862">Zinc</keyword>
<dbReference type="RefSeq" id="WP_121344220.1">
    <property type="nucleotide sequence ID" value="NZ_RBLG01000001.1"/>
</dbReference>
<keyword evidence="7" id="KW-0963">Cytoplasm</keyword>
<dbReference type="InterPro" id="IPR023091">
    <property type="entry name" value="MetalPrtase_cat_dom_sf_prd"/>
</dbReference>
<dbReference type="GO" id="GO:0006364">
    <property type="term" value="P:rRNA processing"/>
    <property type="evidence" value="ECO:0007669"/>
    <property type="project" value="UniProtKB-UniRule"/>
</dbReference>
<comment type="caution">
    <text evidence="8">The sequence shown here is derived from an EMBL/GenBank/DDBJ whole genome shotgun (WGS) entry which is preliminary data.</text>
</comment>
<dbReference type="OrthoDB" id="9811984at2"/>
<comment type="subcellular location">
    <subcellularLocation>
        <location evidence="7">Cytoplasm</location>
    </subcellularLocation>
</comment>
<dbReference type="GO" id="GO:0005737">
    <property type="term" value="C:cytoplasm"/>
    <property type="evidence" value="ECO:0007669"/>
    <property type="project" value="UniProtKB-SubCell"/>
</dbReference>
<dbReference type="GO" id="GO:0008270">
    <property type="term" value="F:zinc ion binding"/>
    <property type="evidence" value="ECO:0007669"/>
    <property type="project" value="UniProtKB-UniRule"/>
</dbReference>
<evidence type="ECO:0000256" key="7">
    <source>
        <dbReference type="HAMAP-Rule" id="MF_00009"/>
    </source>
</evidence>
<dbReference type="EC" id="3.1.-.-" evidence="7"/>
<dbReference type="Pfam" id="PF02130">
    <property type="entry name" value="YbeY"/>
    <property type="match status" value="1"/>
</dbReference>
<dbReference type="PANTHER" id="PTHR46986:SF1">
    <property type="entry name" value="ENDORIBONUCLEASE YBEY, CHLOROPLASTIC"/>
    <property type="match status" value="1"/>
</dbReference>
<dbReference type="AlphaFoldDB" id="A0A495PY73"/>
<organism evidence="8 9">
    <name type="scientific">Gillisia mitskevichiae</name>
    <dbReference type="NCBI Taxonomy" id="270921"/>
    <lineage>
        <taxon>Bacteria</taxon>
        <taxon>Pseudomonadati</taxon>
        <taxon>Bacteroidota</taxon>
        <taxon>Flavobacteriia</taxon>
        <taxon>Flavobacteriales</taxon>
        <taxon>Flavobacteriaceae</taxon>
        <taxon>Gillisia</taxon>
    </lineage>
</organism>
<dbReference type="EMBL" id="RBLG01000001">
    <property type="protein sequence ID" value="RKS55396.1"/>
    <property type="molecule type" value="Genomic_DNA"/>
</dbReference>
<dbReference type="Proteomes" id="UP000276282">
    <property type="component" value="Unassembled WGS sequence"/>
</dbReference>
<dbReference type="PANTHER" id="PTHR46986">
    <property type="entry name" value="ENDORIBONUCLEASE YBEY, CHLOROPLASTIC"/>
    <property type="match status" value="1"/>
</dbReference>
<dbReference type="SUPFAM" id="SSF55486">
    <property type="entry name" value="Metalloproteases ('zincins'), catalytic domain"/>
    <property type="match status" value="1"/>
</dbReference>
<name>A0A495PY73_9FLAO</name>
<keyword evidence="9" id="KW-1185">Reference proteome</keyword>
<comment type="function">
    <text evidence="7">Single strand-specific metallo-endoribonuclease involved in late-stage 70S ribosome quality control and in maturation of the 3' terminus of the 16S rRNA.</text>
</comment>
<keyword evidence="2 7" id="KW-0540">Nuclease</keyword>
<keyword evidence="7" id="KW-0698">rRNA processing</keyword>
<keyword evidence="5 7" id="KW-0378">Hydrolase</keyword>
<comment type="cofactor">
    <cofactor evidence="7">
        <name>Zn(2+)</name>
        <dbReference type="ChEBI" id="CHEBI:29105"/>
    </cofactor>
    <text evidence="7">Binds 1 zinc ion.</text>
</comment>
<dbReference type="HAMAP" id="MF_00009">
    <property type="entry name" value="Endoribonucl_YbeY"/>
    <property type="match status" value="1"/>
</dbReference>
<dbReference type="Gene3D" id="3.40.390.30">
    <property type="entry name" value="Metalloproteases ('zincins'), catalytic domain"/>
    <property type="match status" value="1"/>
</dbReference>
<dbReference type="GO" id="GO:0004521">
    <property type="term" value="F:RNA endonuclease activity"/>
    <property type="evidence" value="ECO:0007669"/>
    <property type="project" value="UniProtKB-UniRule"/>
</dbReference>
<evidence type="ECO:0000256" key="2">
    <source>
        <dbReference type="ARBA" id="ARBA00022722"/>
    </source>
</evidence>
<dbReference type="NCBIfam" id="TIGR00043">
    <property type="entry name" value="rRNA maturation RNase YbeY"/>
    <property type="match status" value="1"/>
</dbReference>
<dbReference type="GO" id="GO:0004222">
    <property type="term" value="F:metalloendopeptidase activity"/>
    <property type="evidence" value="ECO:0007669"/>
    <property type="project" value="InterPro"/>
</dbReference>
<proteinExistence type="inferred from homology"/>
<comment type="similarity">
    <text evidence="1 7">Belongs to the endoribonuclease YbeY family.</text>
</comment>
<feature type="binding site" evidence="7">
    <location>
        <position position="109"/>
    </location>
    <ligand>
        <name>Zn(2+)</name>
        <dbReference type="ChEBI" id="CHEBI:29105"/>
        <note>catalytic</note>
    </ligand>
</feature>
<keyword evidence="7" id="KW-0690">Ribosome biogenesis</keyword>